<protein>
    <recommendedName>
        <fullName evidence="1">S-layer protein SbsC C-terminal domain-containing protein</fullName>
    </recommendedName>
</protein>
<dbReference type="Pfam" id="PF18316">
    <property type="entry name" value="S-l_SbsC_C"/>
    <property type="match status" value="1"/>
</dbReference>
<organism evidence="2 3">
    <name type="scientific">Mediterraneibacter hominis</name>
    <dbReference type="NCBI Taxonomy" id="2763054"/>
    <lineage>
        <taxon>Bacteria</taxon>
        <taxon>Bacillati</taxon>
        <taxon>Bacillota</taxon>
        <taxon>Clostridia</taxon>
        <taxon>Lachnospirales</taxon>
        <taxon>Lachnospiraceae</taxon>
        <taxon>Mediterraneibacter</taxon>
    </lineage>
</organism>
<dbReference type="EMBL" id="JACOPF010000002">
    <property type="protein sequence ID" value="MBC5689783.1"/>
    <property type="molecule type" value="Genomic_DNA"/>
</dbReference>
<dbReference type="Proteomes" id="UP000652477">
    <property type="component" value="Unassembled WGS sequence"/>
</dbReference>
<evidence type="ECO:0000313" key="3">
    <source>
        <dbReference type="Proteomes" id="UP000652477"/>
    </source>
</evidence>
<gene>
    <name evidence="2" type="ORF">H8S37_12730</name>
</gene>
<evidence type="ECO:0000259" key="1">
    <source>
        <dbReference type="Pfam" id="PF18316"/>
    </source>
</evidence>
<name>A0A923LK41_9FIRM</name>
<evidence type="ECO:0000313" key="2">
    <source>
        <dbReference type="EMBL" id="MBC5689783.1"/>
    </source>
</evidence>
<dbReference type="RefSeq" id="WP_186876433.1">
    <property type="nucleotide sequence ID" value="NZ_JACOPF010000002.1"/>
</dbReference>
<feature type="domain" description="S-layer protein SbsC C-terminal" evidence="1">
    <location>
        <begin position="207"/>
        <end position="279"/>
    </location>
</feature>
<keyword evidence="3" id="KW-1185">Reference proteome</keyword>
<comment type="caution">
    <text evidence="2">The sequence shown here is derived from an EMBL/GenBank/DDBJ whole genome shotgun (WGS) entry which is preliminary data.</text>
</comment>
<dbReference type="InterPro" id="IPR040751">
    <property type="entry name" value="SbsC_C"/>
</dbReference>
<proteinExistence type="predicted"/>
<dbReference type="AlphaFoldDB" id="A0A923LK41"/>
<accession>A0A923LK41</accession>
<reference evidence="2" key="1">
    <citation type="submission" date="2020-08" db="EMBL/GenBank/DDBJ databases">
        <title>Genome public.</title>
        <authorList>
            <person name="Liu C."/>
            <person name="Sun Q."/>
        </authorList>
    </citation>
    <scope>NUCLEOTIDE SEQUENCE</scope>
    <source>
        <strain evidence="2">NSJ-55</strain>
    </source>
</reference>
<sequence length="290" mass="31048">MGKIRKPDEVATIDASLIVLTPEDGSEDAIGITTNTEVATEVQTETTDANKLLIKGVLKAQKKEKQTLTGIQITLTDNMTVLDLAKAVQGGTILRDEAGKIVKYTPPVVGEEETAQTKYTVDVYSAVMDSSGEIVKYEKTTYKHCTGQPFAYNAKDDEWRSAQYVLLSLPKQGEAPYEIEYVDELPEVEDAAEMVPTLGELTITTAAGTTTGKTKVTVKPAKAGGNSYKYKTGASVNLPAYNQDCSSGYTDWDGTAEITATTGHKILIVETTSDGKARAAGIGTVTSKTE</sequence>